<name>A0ABW8SM27_9CLOT</name>
<comment type="caution">
    <text evidence="2">The sequence shown here is derived from an EMBL/GenBank/DDBJ whole genome shotgun (WGS) entry which is preliminary data.</text>
</comment>
<keyword evidence="1" id="KW-0472">Membrane</keyword>
<feature type="transmembrane region" description="Helical" evidence="1">
    <location>
        <begin position="31"/>
        <end position="52"/>
    </location>
</feature>
<sequence>MPEQMNELLQKVDSLEKQISLVQNNVNFSIGLIWTILGVVVAIIGLALYFLIKMWFNKRFDEEVLKIDNKIKKFVSENPQILYAKGNCLSLSQNLIEGKCEYFIGGLINFKKDNVMYYDIYYVENNKKVSIIENQIEIEDRGIKIILIDKEKLSHSNNLQLNFVILWKNSLYTKNFE</sequence>
<reference evidence="2 3" key="1">
    <citation type="submission" date="2024-11" db="EMBL/GenBank/DDBJ databases">
        <authorList>
            <person name="Heng Y.C."/>
            <person name="Lim A.C.H."/>
            <person name="Lee J.K.Y."/>
            <person name="Kittelmann S."/>
        </authorList>
    </citation>
    <scope>NUCLEOTIDE SEQUENCE [LARGE SCALE GENOMIC DNA]</scope>
    <source>
        <strain evidence="2 3">WILCCON 0269</strain>
    </source>
</reference>
<dbReference type="Proteomes" id="UP001623660">
    <property type="component" value="Unassembled WGS sequence"/>
</dbReference>
<evidence type="ECO:0000313" key="2">
    <source>
        <dbReference type="EMBL" id="MFL0197015.1"/>
    </source>
</evidence>
<dbReference type="RefSeq" id="WP_406793119.1">
    <property type="nucleotide sequence ID" value="NZ_JBJHZX010000024.1"/>
</dbReference>
<accession>A0ABW8SM27</accession>
<evidence type="ECO:0000313" key="3">
    <source>
        <dbReference type="Proteomes" id="UP001623660"/>
    </source>
</evidence>
<keyword evidence="1" id="KW-1133">Transmembrane helix</keyword>
<keyword evidence="3" id="KW-1185">Reference proteome</keyword>
<dbReference type="EMBL" id="JBJHZX010000024">
    <property type="protein sequence ID" value="MFL0197015.1"/>
    <property type="molecule type" value="Genomic_DNA"/>
</dbReference>
<organism evidence="2 3">
    <name type="scientific">Candidatus Clostridium eludens</name>
    <dbReference type="NCBI Taxonomy" id="3381663"/>
    <lineage>
        <taxon>Bacteria</taxon>
        <taxon>Bacillati</taxon>
        <taxon>Bacillota</taxon>
        <taxon>Clostridia</taxon>
        <taxon>Eubacteriales</taxon>
        <taxon>Clostridiaceae</taxon>
        <taxon>Clostridium</taxon>
    </lineage>
</organism>
<proteinExistence type="predicted"/>
<protein>
    <submittedName>
        <fullName evidence="2">Uncharacterized protein</fullName>
    </submittedName>
</protein>
<keyword evidence="1" id="KW-0812">Transmembrane</keyword>
<evidence type="ECO:0000256" key="1">
    <source>
        <dbReference type="SAM" id="Phobius"/>
    </source>
</evidence>
<gene>
    <name evidence="2" type="ORF">ACJDU8_15820</name>
</gene>